<proteinExistence type="predicted"/>
<gene>
    <name evidence="1" type="ORF">METZ01_LOCUS162422</name>
</gene>
<dbReference type="PANTHER" id="PTHR11228">
    <property type="entry name" value="RADICAL SAM DOMAIN PROTEIN"/>
    <property type="match status" value="1"/>
</dbReference>
<evidence type="ECO:0000313" key="1">
    <source>
        <dbReference type="EMBL" id="SVB09568.1"/>
    </source>
</evidence>
<dbReference type="Gene3D" id="3.20.20.70">
    <property type="entry name" value="Aldolase class I"/>
    <property type="match status" value="1"/>
</dbReference>
<reference evidence="1" key="1">
    <citation type="submission" date="2018-05" db="EMBL/GenBank/DDBJ databases">
        <authorList>
            <person name="Lanie J.A."/>
            <person name="Ng W.-L."/>
            <person name="Kazmierczak K.M."/>
            <person name="Andrzejewski T.M."/>
            <person name="Davidsen T.M."/>
            <person name="Wayne K.J."/>
            <person name="Tettelin H."/>
            <person name="Glass J.I."/>
            <person name="Rusch D."/>
            <person name="Podicherti R."/>
            <person name="Tsui H.-C.T."/>
            <person name="Winkler M.E."/>
        </authorList>
    </citation>
    <scope>NUCLEOTIDE SEQUENCE</scope>
</reference>
<dbReference type="InterPro" id="IPR058240">
    <property type="entry name" value="rSAM_sf"/>
</dbReference>
<dbReference type="InterPro" id="IPR013785">
    <property type="entry name" value="Aldolase_TIM"/>
</dbReference>
<evidence type="ECO:0008006" key="2">
    <source>
        <dbReference type="Google" id="ProtNLM"/>
    </source>
</evidence>
<organism evidence="1">
    <name type="scientific">marine metagenome</name>
    <dbReference type="NCBI Taxonomy" id="408172"/>
    <lineage>
        <taxon>unclassified sequences</taxon>
        <taxon>metagenomes</taxon>
        <taxon>ecological metagenomes</taxon>
    </lineage>
</organism>
<accession>A0A382B727</accession>
<dbReference type="EMBL" id="UINC01028493">
    <property type="protein sequence ID" value="SVB09568.1"/>
    <property type="molecule type" value="Genomic_DNA"/>
</dbReference>
<name>A0A382B727_9ZZZZ</name>
<sequence length="323" mass="37516">MCDRTNNPHIKNAEISIEQFKQIIDVNFAQQLNSFLMCGNHGDPMIAKDTLDMYEWLRYNNNELHLQMITNAGGRSDDWWKRLAELFGDYGKVSFSVDGLEDTNHLYRVNVDWKRVENSMDVFTQAGGKGIWVFLIFEHNEHQVEEAERMAKLFGLEFIKKKTGRWVQSFKGNKIDKKETLKGNEIKPPIKKEYQNKSVNEYDKLIKKHGTFQDYLDTTNIKCKSIDAREIYISAEGIVTPCCWTAGKLYKAYEQIGQNQMWSYIDDIKNINALYKPLNEIIEGDFFKKIEQSWNITSCSQGKSKVCAEKCGTGFDAFGDQWK</sequence>
<dbReference type="PANTHER" id="PTHR11228:SF34">
    <property type="entry name" value="TUNGSTEN-CONTAINING ALDEHYDE FERREDOXIN OXIDOREDUCTASE COFACTOR MODIFYING PROTEIN"/>
    <property type="match status" value="1"/>
</dbReference>
<protein>
    <recommendedName>
        <fullName evidence="2">4Fe4S-binding SPASM domain-containing protein</fullName>
    </recommendedName>
</protein>
<dbReference type="InterPro" id="IPR050377">
    <property type="entry name" value="Radical_SAM_PqqE_MftC-like"/>
</dbReference>
<dbReference type="CDD" id="cd01335">
    <property type="entry name" value="Radical_SAM"/>
    <property type="match status" value="1"/>
</dbReference>
<dbReference type="AlphaFoldDB" id="A0A382B727"/>
<dbReference type="SUPFAM" id="SSF102114">
    <property type="entry name" value="Radical SAM enzymes"/>
    <property type="match status" value="1"/>
</dbReference>